<dbReference type="GO" id="GO:0003676">
    <property type="term" value="F:nucleic acid binding"/>
    <property type="evidence" value="ECO:0007669"/>
    <property type="project" value="InterPro"/>
</dbReference>
<dbReference type="PANTHER" id="PTHR42648">
    <property type="entry name" value="TRANSPOSASE, PUTATIVE-RELATED"/>
    <property type="match status" value="1"/>
</dbReference>
<dbReference type="InterPro" id="IPR039537">
    <property type="entry name" value="Retrotran_Ty1/copia-like"/>
</dbReference>
<dbReference type="AlphaFoldDB" id="A0AAW2WWF6"/>
<dbReference type="GO" id="GO:0016787">
    <property type="term" value="F:hydrolase activity"/>
    <property type="evidence" value="ECO:0007669"/>
    <property type="project" value="UniProtKB-KW"/>
</dbReference>
<name>A0AAW2WWF6_9LAMI</name>
<reference evidence="4" key="2">
    <citation type="journal article" date="2024" name="Plant">
        <title>Genomic evolution and insights into agronomic trait innovations of Sesamum species.</title>
        <authorList>
            <person name="Miao H."/>
            <person name="Wang L."/>
            <person name="Qu L."/>
            <person name="Liu H."/>
            <person name="Sun Y."/>
            <person name="Le M."/>
            <person name="Wang Q."/>
            <person name="Wei S."/>
            <person name="Zheng Y."/>
            <person name="Lin W."/>
            <person name="Duan Y."/>
            <person name="Cao H."/>
            <person name="Xiong S."/>
            <person name="Wang X."/>
            <person name="Wei L."/>
            <person name="Li C."/>
            <person name="Ma Q."/>
            <person name="Ju M."/>
            <person name="Zhao R."/>
            <person name="Li G."/>
            <person name="Mu C."/>
            <person name="Tian Q."/>
            <person name="Mei H."/>
            <person name="Zhang T."/>
            <person name="Gao T."/>
            <person name="Zhang H."/>
        </authorList>
    </citation>
    <scope>NUCLEOTIDE SEQUENCE</scope>
    <source>
        <strain evidence="4">KEN1</strain>
    </source>
</reference>
<evidence type="ECO:0000259" key="3">
    <source>
        <dbReference type="Pfam" id="PF07727"/>
    </source>
</evidence>
<dbReference type="InterPro" id="IPR036397">
    <property type="entry name" value="RNaseH_sf"/>
</dbReference>
<evidence type="ECO:0000256" key="2">
    <source>
        <dbReference type="ARBA" id="ARBA00022801"/>
    </source>
</evidence>
<evidence type="ECO:0000313" key="4">
    <source>
        <dbReference type="EMBL" id="KAL0445805.1"/>
    </source>
</evidence>
<dbReference type="Gene3D" id="3.30.420.10">
    <property type="entry name" value="Ribonuclease H-like superfamily/Ribonuclease H"/>
    <property type="match status" value="1"/>
</dbReference>
<evidence type="ECO:0000256" key="1">
    <source>
        <dbReference type="ARBA" id="ARBA00022723"/>
    </source>
</evidence>
<keyword evidence="2" id="KW-0378">Hydrolase</keyword>
<sequence length="411" mass="46632">MTKKPFVGQTAIANDRLDLVHTDVCGPLSIPARGGFFYFITFTDVHSRYDYIYLMRYKSETFGRFKEYRLEVENQTNRKIKALRSDRGVDSSWNTTTQLSGLKEEPNLVGHGSVHDEFYGIAPSFWGYALETAAKLLNIVLSKSVPQMPYEIWHGKPASYKYLRVWGSPAYVKRLVGDKLDSRSSLCREPQLDSTTSFEPTVHTVVFQSSVGSTRESRVPERYGFVGLTSQLDNDPKTYGEAMSDIDSDKWLEAIKSEMDSMGSNQVWTLVDPPKGVRPVGCKWVYKHKLGADGEVTAFKARLVAKGYTQRPGVNFEETYSPVAMASPSDTACHSSMPEGFTVVGEEQKVYRLQRSIYGLKQAFRSWNTRFDEVIRGYDFIKNDCILVYTRRSVGARLRTLCFMSMTSYSL</sequence>
<dbReference type="InterPro" id="IPR012337">
    <property type="entry name" value="RNaseH-like_sf"/>
</dbReference>
<gene>
    <name evidence="4" type="ORF">Slati_1708400</name>
</gene>
<dbReference type="InterPro" id="IPR013103">
    <property type="entry name" value="RVT_2"/>
</dbReference>
<comment type="caution">
    <text evidence="4">The sequence shown here is derived from an EMBL/GenBank/DDBJ whole genome shotgun (WGS) entry which is preliminary data.</text>
</comment>
<dbReference type="PANTHER" id="PTHR42648:SF27">
    <property type="entry name" value="RNA-DIRECTED DNA POLYMERASE"/>
    <property type="match status" value="1"/>
</dbReference>
<feature type="domain" description="Reverse transcriptase Ty1/copia-type" evidence="3">
    <location>
        <begin position="265"/>
        <end position="325"/>
    </location>
</feature>
<organism evidence="4">
    <name type="scientific">Sesamum latifolium</name>
    <dbReference type="NCBI Taxonomy" id="2727402"/>
    <lineage>
        <taxon>Eukaryota</taxon>
        <taxon>Viridiplantae</taxon>
        <taxon>Streptophyta</taxon>
        <taxon>Embryophyta</taxon>
        <taxon>Tracheophyta</taxon>
        <taxon>Spermatophyta</taxon>
        <taxon>Magnoliopsida</taxon>
        <taxon>eudicotyledons</taxon>
        <taxon>Gunneridae</taxon>
        <taxon>Pentapetalae</taxon>
        <taxon>asterids</taxon>
        <taxon>lamiids</taxon>
        <taxon>Lamiales</taxon>
        <taxon>Pedaliaceae</taxon>
        <taxon>Sesamum</taxon>
    </lineage>
</organism>
<protein>
    <submittedName>
        <fullName evidence="4">Retrovirus-related Pol polyprotein from transposon RE2</fullName>
    </submittedName>
</protein>
<dbReference type="GO" id="GO:0046872">
    <property type="term" value="F:metal ion binding"/>
    <property type="evidence" value="ECO:0007669"/>
    <property type="project" value="UniProtKB-KW"/>
</dbReference>
<dbReference type="EMBL" id="JACGWN010000006">
    <property type="protein sequence ID" value="KAL0445805.1"/>
    <property type="molecule type" value="Genomic_DNA"/>
</dbReference>
<dbReference type="Pfam" id="PF07727">
    <property type="entry name" value="RVT_2"/>
    <property type="match status" value="2"/>
</dbReference>
<feature type="domain" description="Reverse transcriptase Ty1/copia-type" evidence="3">
    <location>
        <begin position="336"/>
        <end position="389"/>
    </location>
</feature>
<accession>A0AAW2WWF6</accession>
<reference evidence="4" key="1">
    <citation type="submission" date="2020-06" db="EMBL/GenBank/DDBJ databases">
        <authorList>
            <person name="Li T."/>
            <person name="Hu X."/>
            <person name="Zhang T."/>
            <person name="Song X."/>
            <person name="Zhang H."/>
            <person name="Dai N."/>
            <person name="Sheng W."/>
            <person name="Hou X."/>
            <person name="Wei L."/>
        </authorList>
    </citation>
    <scope>NUCLEOTIDE SEQUENCE</scope>
    <source>
        <strain evidence="4">KEN1</strain>
        <tissue evidence="4">Leaf</tissue>
    </source>
</reference>
<proteinExistence type="predicted"/>
<keyword evidence="1" id="KW-0479">Metal-binding</keyword>
<dbReference type="SUPFAM" id="SSF53098">
    <property type="entry name" value="Ribonuclease H-like"/>
    <property type="match status" value="1"/>
</dbReference>